<dbReference type="Proteomes" id="UP000654471">
    <property type="component" value="Unassembled WGS sequence"/>
</dbReference>
<sequence length="139" mass="15295">MALKYTRERLATAAHVSSSYDEVVRWFGSTPTPGNRRYVRAKLREAGIDTAHFTPQGVRHTETRLRELVACSRSVAEVVRRLGISPVGGNQAHIGRRIAELRMGNCHFAAILCSWPDSPTNVSQHPGLARPQSEAAHVG</sequence>
<evidence type="ECO:0000313" key="1">
    <source>
        <dbReference type="EMBL" id="GGU90668.1"/>
    </source>
</evidence>
<name>A0ABQ2VMU5_9ACTN</name>
<dbReference type="EMBL" id="BMRP01000036">
    <property type="protein sequence ID" value="GGU90668.1"/>
    <property type="molecule type" value="Genomic_DNA"/>
</dbReference>
<gene>
    <name evidence="1" type="ORF">GCM10010211_66660</name>
</gene>
<comment type="caution">
    <text evidence="1">The sequence shown here is derived from an EMBL/GenBank/DDBJ whole genome shotgun (WGS) entry which is preliminary data.</text>
</comment>
<dbReference type="RefSeq" id="WP_229852856.1">
    <property type="nucleotide sequence ID" value="NZ_BMRP01000036.1"/>
</dbReference>
<accession>A0ABQ2VMU5</accession>
<proteinExistence type="predicted"/>
<evidence type="ECO:0000313" key="2">
    <source>
        <dbReference type="Proteomes" id="UP000654471"/>
    </source>
</evidence>
<reference evidence="2" key="1">
    <citation type="journal article" date="2019" name="Int. J. Syst. Evol. Microbiol.">
        <title>The Global Catalogue of Microorganisms (GCM) 10K type strain sequencing project: providing services to taxonomists for standard genome sequencing and annotation.</title>
        <authorList>
            <consortium name="The Broad Institute Genomics Platform"/>
            <consortium name="The Broad Institute Genome Sequencing Center for Infectious Disease"/>
            <person name="Wu L."/>
            <person name="Ma J."/>
        </authorList>
    </citation>
    <scope>NUCLEOTIDE SEQUENCE [LARGE SCALE GENOMIC DNA]</scope>
    <source>
        <strain evidence="2">JCM 3399</strain>
    </source>
</reference>
<organism evidence="1 2">
    <name type="scientific">Streptomyces albospinus</name>
    <dbReference type="NCBI Taxonomy" id="285515"/>
    <lineage>
        <taxon>Bacteria</taxon>
        <taxon>Bacillati</taxon>
        <taxon>Actinomycetota</taxon>
        <taxon>Actinomycetes</taxon>
        <taxon>Kitasatosporales</taxon>
        <taxon>Streptomycetaceae</taxon>
        <taxon>Streptomyces</taxon>
    </lineage>
</organism>
<protein>
    <submittedName>
        <fullName evidence="1">Uncharacterized protein</fullName>
    </submittedName>
</protein>
<keyword evidence="2" id="KW-1185">Reference proteome</keyword>